<proteinExistence type="predicted"/>
<protein>
    <recommendedName>
        <fullName evidence="1">Transposase DDE domain-containing protein</fullName>
    </recommendedName>
</protein>
<organism evidence="2 3">
    <name type="scientific">Kribbella sancticallisti</name>
    <dbReference type="NCBI Taxonomy" id="460087"/>
    <lineage>
        <taxon>Bacteria</taxon>
        <taxon>Bacillati</taxon>
        <taxon>Actinomycetota</taxon>
        <taxon>Actinomycetes</taxon>
        <taxon>Propionibacteriales</taxon>
        <taxon>Kribbellaceae</taxon>
        <taxon>Kribbella</taxon>
    </lineage>
</organism>
<evidence type="ECO:0000313" key="2">
    <source>
        <dbReference type="EMBL" id="GAA1590357.1"/>
    </source>
</evidence>
<feature type="domain" description="Transposase DDE" evidence="1">
    <location>
        <begin position="4"/>
        <end position="262"/>
    </location>
</feature>
<dbReference type="RefSeq" id="WP_344217926.1">
    <property type="nucleotide sequence ID" value="NZ_BAAAOS010000035.1"/>
</dbReference>
<dbReference type="InterPro" id="IPR025668">
    <property type="entry name" value="Tnp_DDE_dom"/>
</dbReference>
<gene>
    <name evidence="2" type="ORF">GCM10009789_50010</name>
</gene>
<comment type="caution">
    <text evidence="2">The sequence shown here is derived from an EMBL/GenBank/DDBJ whole genome shotgun (WGS) entry which is preliminary data.</text>
</comment>
<sequence length="264" mass="28337">MLFVRLDATLIEADSTKDGAAGNYKGGFGFHPLTAWCSNVGDSLAVMLRPGNAGSFTASDHIVVLDAAIAQIPAAWRTDVLVTIDGAGASHDVINHLTALNTAAVHGRRGRRIEYSIGWPVDERTQAGIDQLRESDWTDALSADGKADPNASVADLTGILRHGPDGDKLAGWPVDLRIIARRVPRPAGEQAKLGDHPDWRYGASVTNTVAGQIQWLDARHHTQAHVEDKMKELKICGADNLPSIDWDCNSAWLQLAVLACSLNA</sequence>
<name>A0ABN2DY31_9ACTN</name>
<dbReference type="Proteomes" id="UP001500393">
    <property type="component" value="Unassembled WGS sequence"/>
</dbReference>
<dbReference type="EMBL" id="BAAAOS010000035">
    <property type="protein sequence ID" value="GAA1590357.1"/>
    <property type="molecule type" value="Genomic_DNA"/>
</dbReference>
<accession>A0ABN2DY31</accession>
<evidence type="ECO:0000313" key="3">
    <source>
        <dbReference type="Proteomes" id="UP001500393"/>
    </source>
</evidence>
<reference evidence="2 3" key="1">
    <citation type="journal article" date="2019" name="Int. J. Syst. Evol. Microbiol.">
        <title>The Global Catalogue of Microorganisms (GCM) 10K type strain sequencing project: providing services to taxonomists for standard genome sequencing and annotation.</title>
        <authorList>
            <consortium name="The Broad Institute Genomics Platform"/>
            <consortium name="The Broad Institute Genome Sequencing Center for Infectious Disease"/>
            <person name="Wu L."/>
            <person name="Ma J."/>
        </authorList>
    </citation>
    <scope>NUCLEOTIDE SEQUENCE [LARGE SCALE GENOMIC DNA]</scope>
    <source>
        <strain evidence="2 3">JCM 14969</strain>
    </source>
</reference>
<dbReference type="Pfam" id="PF13701">
    <property type="entry name" value="DDE_Tnp_1_4"/>
    <property type="match status" value="1"/>
</dbReference>
<evidence type="ECO:0000259" key="1">
    <source>
        <dbReference type="Pfam" id="PF13701"/>
    </source>
</evidence>
<keyword evidence="3" id="KW-1185">Reference proteome</keyword>